<gene>
    <name evidence="6" type="ORF">SAMN05444000_10561</name>
</gene>
<evidence type="ECO:0000256" key="1">
    <source>
        <dbReference type="ARBA" id="ARBA00009437"/>
    </source>
</evidence>
<name>A0A1M6GLN3_9RHOB</name>
<dbReference type="InterPro" id="IPR058163">
    <property type="entry name" value="LysR-type_TF_proteobact-type"/>
</dbReference>
<dbReference type="InterPro" id="IPR000847">
    <property type="entry name" value="LysR_HTH_N"/>
</dbReference>
<protein>
    <submittedName>
        <fullName evidence="6">Transcriptional regulator, LysR family</fullName>
    </submittedName>
</protein>
<dbReference type="InterPro" id="IPR036390">
    <property type="entry name" value="WH_DNA-bd_sf"/>
</dbReference>
<dbReference type="SUPFAM" id="SSF46785">
    <property type="entry name" value="Winged helix' DNA-binding domain"/>
    <property type="match status" value="1"/>
</dbReference>
<proteinExistence type="inferred from homology"/>
<evidence type="ECO:0000259" key="5">
    <source>
        <dbReference type="PROSITE" id="PS50931"/>
    </source>
</evidence>
<evidence type="ECO:0000313" key="6">
    <source>
        <dbReference type="EMBL" id="SHJ10833.1"/>
    </source>
</evidence>
<dbReference type="FunFam" id="1.10.10.10:FF:000001">
    <property type="entry name" value="LysR family transcriptional regulator"/>
    <property type="match status" value="1"/>
</dbReference>
<keyword evidence="4" id="KW-0804">Transcription</keyword>
<evidence type="ECO:0000256" key="3">
    <source>
        <dbReference type="ARBA" id="ARBA00023125"/>
    </source>
</evidence>
<dbReference type="Pfam" id="PF00126">
    <property type="entry name" value="HTH_1"/>
    <property type="match status" value="1"/>
</dbReference>
<dbReference type="PANTHER" id="PTHR30537:SF26">
    <property type="entry name" value="GLYCINE CLEAVAGE SYSTEM TRANSCRIPTIONAL ACTIVATOR"/>
    <property type="match status" value="1"/>
</dbReference>
<accession>A0A1M6GLN3</accession>
<organism evidence="6 7">
    <name type="scientific">Shimia gijangensis</name>
    <dbReference type="NCBI Taxonomy" id="1470563"/>
    <lineage>
        <taxon>Bacteria</taxon>
        <taxon>Pseudomonadati</taxon>
        <taxon>Pseudomonadota</taxon>
        <taxon>Alphaproteobacteria</taxon>
        <taxon>Rhodobacterales</taxon>
        <taxon>Roseobacteraceae</taxon>
    </lineage>
</organism>
<keyword evidence="7" id="KW-1185">Reference proteome</keyword>
<dbReference type="PRINTS" id="PR00039">
    <property type="entry name" value="HTHLYSR"/>
</dbReference>
<dbReference type="GO" id="GO:0043565">
    <property type="term" value="F:sequence-specific DNA binding"/>
    <property type="evidence" value="ECO:0007669"/>
    <property type="project" value="TreeGrafter"/>
</dbReference>
<dbReference type="STRING" id="1470563.SAMN05444000_10561"/>
<dbReference type="InterPro" id="IPR036388">
    <property type="entry name" value="WH-like_DNA-bd_sf"/>
</dbReference>
<comment type="similarity">
    <text evidence="1">Belongs to the LysR transcriptional regulatory family.</text>
</comment>
<dbReference type="Gene3D" id="3.40.190.10">
    <property type="entry name" value="Periplasmic binding protein-like II"/>
    <property type="match status" value="2"/>
</dbReference>
<evidence type="ECO:0000256" key="2">
    <source>
        <dbReference type="ARBA" id="ARBA00023015"/>
    </source>
</evidence>
<dbReference type="Proteomes" id="UP000183982">
    <property type="component" value="Unassembled WGS sequence"/>
</dbReference>
<feature type="domain" description="HTH lysR-type" evidence="5">
    <location>
        <begin position="9"/>
        <end position="66"/>
    </location>
</feature>
<dbReference type="InterPro" id="IPR005119">
    <property type="entry name" value="LysR_subst-bd"/>
</dbReference>
<dbReference type="PROSITE" id="PS50931">
    <property type="entry name" value="HTH_LYSR"/>
    <property type="match status" value="1"/>
</dbReference>
<dbReference type="GO" id="GO:0006351">
    <property type="term" value="P:DNA-templated transcription"/>
    <property type="evidence" value="ECO:0007669"/>
    <property type="project" value="TreeGrafter"/>
</dbReference>
<dbReference type="Pfam" id="PF03466">
    <property type="entry name" value="LysR_substrate"/>
    <property type="match status" value="1"/>
</dbReference>
<dbReference type="SUPFAM" id="SSF53850">
    <property type="entry name" value="Periplasmic binding protein-like II"/>
    <property type="match status" value="1"/>
</dbReference>
<dbReference type="Gene3D" id="1.10.10.10">
    <property type="entry name" value="Winged helix-like DNA-binding domain superfamily/Winged helix DNA-binding domain"/>
    <property type="match status" value="1"/>
</dbReference>
<sequence>MLISRRFLPPLPWLSAFESVARLGSVTEAAAELDLTQGAVSRQIQKLEELLELQLFHRERRKLVVTPAGRTYASQIQASISAIANATLALKSNPDGGLLELAILPAFGTHWLAPRLPAFLAKHPGVTINLATRIVPFDFGHANFHAAIHYGKDDWPGTHSLKLMEEEVLPVISPDLCEGGDLTLQRLTQVPQMQLATRAGGWKLWFERQGLEDALAPGIEFDQFATMLKAAVFGAGAALMPRYLVENELADGSLITLKGAEMTGIGAYYLVWPESLDDHPPVVAFRHWISSFIDELAH</sequence>
<keyword evidence="2" id="KW-0805">Transcription regulation</keyword>
<dbReference type="AlphaFoldDB" id="A0A1M6GLN3"/>
<dbReference type="EMBL" id="FQZQ01000005">
    <property type="protein sequence ID" value="SHJ10833.1"/>
    <property type="molecule type" value="Genomic_DNA"/>
</dbReference>
<dbReference type="GO" id="GO:0003700">
    <property type="term" value="F:DNA-binding transcription factor activity"/>
    <property type="evidence" value="ECO:0007669"/>
    <property type="project" value="InterPro"/>
</dbReference>
<dbReference type="PANTHER" id="PTHR30537">
    <property type="entry name" value="HTH-TYPE TRANSCRIPTIONAL REGULATOR"/>
    <property type="match status" value="1"/>
</dbReference>
<reference evidence="7" key="1">
    <citation type="submission" date="2016-11" db="EMBL/GenBank/DDBJ databases">
        <authorList>
            <person name="Varghese N."/>
            <person name="Submissions S."/>
        </authorList>
    </citation>
    <scope>NUCLEOTIDE SEQUENCE [LARGE SCALE GENOMIC DNA]</scope>
    <source>
        <strain evidence="7">DSM 100564</strain>
    </source>
</reference>
<keyword evidence="3" id="KW-0238">DNA-binding</keyword>
<dbReference type="OrthoDB" id="5526340at2"/>
<evidence type="ECO:0000256" key="4">
    <source>
        <dbReference type="ARBA" id="ARBA00023163"/>
    </source>
</evidence>
<evidence type="ECO:0000313" key="7">
    <source>
        <dbReference type="Proteomes" id="UP000183982"/>
    </source>
</evidence>